<organism evidence="2 3">
    <name type="scientific">Mytilus edulis</name>
    <name type="common">Blue mussel</name>
    <dbReference type="NCBI Taxonomy" id="6550"/>
    <lineage>
        <taxon>Eukaryota</taxon>
        <taxon>Metazoa</taxon>
        <taxon>Spiralia</taxon>
        <taxon>Lophotrochozoa</taxon>
        <taxon>Mollusca</taxon>
        <taxon>Bivalvia</taxon>
        <taxon>Autobranchia</taxon>
        <taxon>Pteriomorphia</taxon>
        <taxon>Mytilida</taxon>
        <taxon>Mytiloidea</taxon>
        <taxon>Mytilidae</taxon>
        <taxon>Mytilinae</taxon>
        <taxon>Mytilus</taxon>
    </lineage>
</organism>
<name>A0A8S3SME6_MYTED</name>
<feature type="compositionally biased region" description="Basic and acidic residues" evidence="1">
    <location>
        <begin position="316"/>
        <end position="346"/>
    </location>
</feature>
<evidence type="ECO:0000313" key="3">
    <source>
        <dbReference type="Proteomes" id="UP000683360"/>
    </source>
</evidence>
<evidence type="ECO:0000256" key="1">
    <source>
        <dbReference type="SAM" id="MobiDB-lite"/>
    </source>
</evidence>
<feature type="compositionally biased region" description="Basic and acidic residues" evidence="1">
    <location>
        <begin position="354"/>
        <end position="397"/>
    </location>
</feature>
<evidence type="ECO:0000313" key="2">
    <source>
        <dbReference type="EMBL" id="CAG2219809.1"/>
    </source>
</evidence>
<feature type="compositionally biased region" description="Low complexity" evidence="1">
    <location>
        <begin position="203"/>
        <end position="216"/>
    </location>
</feature>
<sequence length="407" mass="45668">MVTVSDDNTDDESTIASTQTMSYPGRVLKVEHQITEGLCHLVKDADPGRVPKVENQITQDLCPPIKEADRGGLLKVEHRITEVKVPPVKGADLKKPFESSKSLRLKRAYVLHSKSRSRRPSGSKMKAADLKKPSESKTSDKEGLCPPLKEADRGGLLEVKIKLQRAYFPSMKIGSRRRSKSRASNYRGPSSNSKRSRSRRTSENNSSNYRGPSSSRGRSRSRKRSESKTADYRRTGSSNKKAGPGGLLKIKNQITDSLFPKNKLDREGSLKVGYSITKAQVPPVNEADRGMLQKVLHQITERVQVHSRGRSRSRKRSESKTADYRRTDSSNKSRSRRPSENRKSDNRWPISPRNKIDRESNLKVGEAADLKKPFESKTSEKKEGLCPPSKEADRGGLHEVKIRLQMA</sequence>
<feature type="compositionally biased region" description="Basic and acidic residues" evidence="1">
    <location>
        <begin position="126"/>
        <end position="150"/>
    </location>
</feature>
<dbReference type="Proteomes" id="UP000683360">
    <property type="component" value="Unassembled WGS sequence"/>
</dbReference>
<protein>
    <submittedName>
        <fullName evidence="2">Uncharacterized protein</fullName>
    </submittedName>
</protein>
<feature type="compositionally biased region" description="Basic residues" evidence="1">
    <location>
        <begin position="109"/>
        <end position="121"/>
    </location>
</feature>
<feature type="region of interest" description="Disordered" evidence="1">
    <location>
        <begin position="300"/>
        <end position="397"/>
    </location>
</feature>
<reference evidence="2" key="1">
    <citation type="submission" date="2021-03" db="EMBL/GenBank/DDBJ databases">
        <authorList>
            <person name="Bekaert M."/>
        </authorList>
    </citation>
    <scope>NUCLEOTIDE SEQUENCE</scope>
</reference>
<feature type="region of interest" description="Disordered" evidence="1">
    <location>
        <begin position="172"/>
        <end position="249"/>
    </location>
</feature>
<proteinExistence type="predicted"/>
<feature type="region of interest" description="Disordered" evidence="1">
    <location>
        <begin position="109"/>
        <end position="150"/>
    </location>
</feature>
<comment type="caution">
    <text evidence="2">The sequence shown here is derived from an EMBL/GenBank/DDBJ whole genome shotgun (WGS) entry which is preliminary data.</text>
</comment>
<keyword evidence="3" id="KW-1185">Reference proteome</keyword>
<dbReference type="EMBL" id="CAJPWZ010001642">
    <property type="protein sequence ID" value="CAG2219809.1"/>
    <property type="molecule type" value="Genomic_DNA"/>
</dbReference>
<feature type="compositionally biased region" description="Basic residues" evidence="1">
    <location>
        <begin position="305"/>
        <end position="315"/>
    </location>
</feature>
<feature type="compositionally biased region" description="Basic and acidic residues" evidence="1">
    <location>
        <begin position="224"/>
        <end position="234"/>
    </location>
</feature>
<gene>
    <name evidence="2" type="ORF">MEDL_33313</name>
</gene>
<accession>A0A8S3SME6</accession>
<dbReference type="AlphaFoldDB" id="A0A8S3SME6"/>
<feature type="region of interest" description="Disordered" evidence="1">
    <location>
        <begin position="1"/>
        <end position="20"/>
    </location>
</feature>